<evidence type="ECO:0000313" key="2">
    <source>
        <dbReference type="EMBL" id="ADO57450.1"/>
    </source>
</evidence>
<name>E3E590_PAEPS</name>
<accession>E3E590</accession>
<dbReference type="RefSeq" id="WP_013372036.1">
    <property type="nucleotide sequence ID" value="NC_014622.2"/>
</dbReference>
<dbReference type="AlphaFoldDB" id="E3E590"/>
<dbReference type="EMBL" id="CP002213">
    <property type="protein sequence ID" value="ADO57450.1"/>
    <property type="molecule type" value="Genomic_DNA"/>
</dbReference>
<feature type="compositionally biased region" description="Basic and acidic residues" evidence="1">
    <location>
        <begin position="195"/>
        <end position="208"/>
    </location>
</feature>
<organism evidence="2 3">
    <name type="scientific">Paenibacillus polymyxa (strain SC2)</name>
    <name type="common">Bacillus polymyxa</name>
    <dbReference type="NCBI Taxonomy" id="886882"/>
    <lineage>
        <taxon>Bacteria</taxon>
        <taxon>Bacillati</taxon>
        <taxon>Bacillota</taxon>
        <taxon>Bacilli</taxon>
        <taxon>Bacillales</taxon>
        <taxon>Paenibacillaceae</taxon>
        <taxon>Paenibacillus</taxon>
    </lineage>
</organism>
<evidence type="ECO:0000313" key="3">
    <source>
        <dbReference type="Proteomes" id="UP000006868"/>
    </source>
</evidence>
<feature type="region of interest" description="Disordered" evidence="1">
    <location>
        <begin position="107"/>
        <end position="208"/>
    </location>
</feature>
<protein>
    <submittedName>
        <fullName evidence="2">Uncharacterized protein</fullName>
    </submittedName>
</protein>
<gene>
    <name evidence="2" type="ORF">PPSC2_16355</name>
</gene>
<feature type="compositionally biased region" description="Acidic residues" evidence="1">
    <location>
        <begin position="108"/>
        <end position="127"/>
    </location>
</feature>
<proteinExistence type="predicted"/>
<evidence type="ECO:0000256" key="1">
    <source>
        <dbReference type="SAM" id="MobiDB-lite"/>
    </source>
</evidence>
<reference evidence="2 3" key="1">
    <citation type="journal article" date="2011" name="J. Bacteriol.">
        <title>Complete genome sequence of Paenibacillus polymyxa SC2, a strain of plant growth-promoting Rhizobacterium with broad-spectrum antimicrobial activity.</title>
        <authorList>
            <person name="Ma M."/>
            <person name="Wang C."/>
            <person name="Ding Y."/>
            <person name="Li L."/>
            <person name="Shen D."/>
            <person name="Jiang X."/>
            <person name="Guan D."/>
            <person name="Cao F."/>
            <person name="Chen H."/>
            <person name="Feng R."/>
            <person name="Wang X."/>
            <person name="Ge Y."/>
            <person name="Yao L."/>
            <person name="Bing X."/>
            <person name="Yang X."/>
            <person name="Li J."/>
            <person name="Du B."/>
        </authorList>
    </citation>
    <scope>NUCLEOTIDE SEQUENCE [LARGE SCALE GENOMIC DNA]</scope>
    <source>
        <strain evidence="2 3">SC2</strain>
    </source>
</reference>
<feature type="compositionally biased region" description="Basic and acidic residues" evidence="1">
    <location>
        <begin position="168"/>
        <end position="177"/>
    </location>
</feature>
<sequence>MGKDYAKFMATTANKIVFGDKDVELKLAIPHKVAQQNLEFLTSSLNKEIQVLLGDPQASFDFEDQGDDMYRKWTGRRVTADASGVVISAQKPEPEHDENQAEMFGPEQAEDDTPAGDDQAEQGEQEQTDQAGQDEQPGDQEGEGAFDDIPEWMREVGDDQEGETGEENGQRGDDSAPREMNFGEDESSGAAEGSDQEHEAPETIEIDKDTLENYILEKRPVFEDLTLDFPALYEQKRKEGVTWRDIAVGVGMTTGQLNTQLTKYKGRVKEQMTQSTAV</sequence>
<dbReference type="HOGENOM" id="CLU_1000563_0_0_9"/>
<dbReference type="KEGG" id="ppm:PPSC2_16355"/>
<dbReference type="OrthoDB" id="2654617at2"/>
<dbReference type="Proteomes" id="UP000006868">
    <property type="component" value="Chromosome"/>
</dbReference>
<dbReference type="eggNOG" id="ENOG50347FF">
    <property type="taxonomic scope" value="Bacteria"/>
</dbReference>
<dbReference type="PATRIC" id="fig|886882.15.peg.3491"/>
<feature type="compositionally biased region" description="Acidic residues" evidence="1">
    <location>
        <begin position="136"/>
        <end position="150"/>
    </location>
</feature>